<keyword evidence="4 9" id="KW-0132">Cell division</keyword>
<keyword evidence="11" id="KW-1185">Reference proteome</keyword>
<dbReference type="Gene3D" id="2.20.25.230">
    <property type="match status" value="1"/>
</dbReference>
<dbReference type="OMA" id="PARTTWF"/>
<sequence length="539" mass="60588">AVFFSQTDLQGYLIGEGCASPLDVFWDRSGVMFVVEKVVSCISSIQTSAFFWDCENSSPLALPISRARQLISFYTMSQNPNMNLTLVLLPPLWVRCDRSDLKQTIWLGAEPLSTGNKIIGINLYTVTCKVSKKKYSADLEELKEMHRMRHHSSNLTVKGFARYEFLDATPLDSLALEDTLISLERNIYVDFAWNTVTKLLQTPSLTSAATLVRTPPPGCCCSTRVKLLQNQGHLMTGLTDWPKPVGGKPAVELVQKLLEGNFIAFWKCLPCKSDYTAAALPGSMKTLFSRRGDLDFVELLWCKMWGKVTSYAELVECFSQVMKAIQHGALQTWVHQGSSSLLSKLIKQSYYGSVDTVPLRGVTPVQMLLEIGVDKMKRDYATYFFLGPPPSLSKDYFMSTSVDLQEQIHRVQKLHHMLEIVDNCVELLKLEHESLIFLTQSCINYYKENPLNEKHVFQLPVRATLVKEFYQNAHPQVWRVEISSGRGQGKVTTAWQLSTTPPAEHLCSSGADILDTEACGSKEEMSFVTLLECSQVPFA</sequence>
<evidence type="ECO:0000256" key="4">
    <source>
        <dbReference type="ARBA" id="ARBA00022618"/>
    </source>
</evidence>
<evidence type="ECO:0000256" key="1">
    <source>
        <dbReference type="ARBA" id="ARBA00004629"/>
    </source>
</evidence>
<dbReference type="GO" id="GO:0007094">
    <property type="term" value="P:mitotic spindle assembly checkpoint signaling"/>
    <property type="evidence" value="ECO:0007669"/>
    <property type="project" value="UniProtKB-UniRule"/>
</dbReference>
<organism evidence="10 11">
    <name type="scientific">Varanus komodoensis</name>
    <name type="common">Komodo dragon</name>
    <dbReference type="NCBI Taxonomy" id="61221"/>
    <lineage>
        <taxon>Eukaryota</taxon>
        <taxon>Metazoa</taxon>
        <taxon>Chordata</taxon>
        <taxon>Craniata</taxon>
        <taxon>Vertebrata</taxon>
        <taxon>Euteleostomi</taxon>
        <taxon>Lepidosauria</taxon>
        <taxon>Squamata</taxon>
        <taxon>Bifurcata</taxon>
        <taxon>Unidentata</taxon>
        <taxon>Episquamata</taxon>
        <taxon>Toxicofera</taxon>
        <taxon>Anguimorpha</taxon>
        <taxon>Paleoanguimorpha</taxon>
        <taxon>Varanoidea</taxon>
        <taxon>Varanidae</taxon>
        <taxon>Varanus</taxon>
    </lineage>
</organism>
<evidence type="ECO:0000256" key="8">
    <source>
        <dbReference type="ARBA" id="ARBA00023328"/>
    </source>
</evidence>
<proteinExistence type="inferred from homology"/>
<dbReference type="Gene3D" id="1.20.58.730">
    <property type="match status" value="1"/>
</dbReference>
<comment type="subunit">
    <text evidence="9">Component of the RZZ complex.</text>
</comment>
<evidence type="ECO:0000256" key="3">
    <source>
        <dbReference type="ARBA" id="ARBA00022454"/>
    </source>
</evidence>
<keyword evidence="8 9" id="KW-0137">Centromere</keyword>
<comment type="function">
    <text evidence="9">Essential component of the mitotic checkpoint, which prevents cells from prematurely exiting mitosis. Required for the assembly of the dynein-dynactin and MAD1-MAD2 complexes onto kinetochores. Its function related to the spindle assembly machinery is proposed to depend on its association in the mitotic RZZ complex.</text>
</comment>
<keyword evidence="6 9" id="KW-0995">Kinetochore</keyword>
<dbReference type="Gene3D" id="1.10.287.1880">
    <property type="match status" value="1"/>
</dbReference>
<evidence type="ECO:0000256" key="6">
    <source>
        <dbReference type="ARBA" id="ARBA00022838"/>
    </source>
</evidence>
<keyword evidence="5 9" id="KW-0498">Mitosis</keyword>
<evidence type="ECO:0000313" key="11">
    <source>
        <dbReference type="Proteomes" id="UP000694545"/>
    </source>
</evidence>
<evidence type="ECO:0000256" key="9">
    <source>
        <dbReference type="RuleBase" id="RU369076"/>
    </source>
</evidence>
<dbReference type="Proteomes" id="UP000694545">
    <property type="component" value="Unplaced"/>
</dbReference>
<keyword evidence="3 9" id="KW-0158">Chromosome</keyword>
<evidence type="ECO:0000256" key="7">
    <source>
        <dbReference type="ARBA" id="ARBA00023306"/>
    </source>
</evidence>
<dbReference type="GO" id="GO:0034501">
    <property type="term" value="P:protein localization to kinetochore"/>
    <property type="evidence" value="ECO:0007669"/>
    <property type="project" value="UniProtKB-UniRule"/>
</dbReference>
<name>A0A8D2Q895_VARKO</name>
<evidence type="ECO:0000256" key="5">
    <source>
        <dbReference type="ARBA" id="ARBA00022776"/>
    </source>
</evidence>
<dbReference type="Gene3D" id="6.10.140.520">
    <property type="match status" value="1"/>
</dbReference>
<reference evidence="10" key="2">
    <citation type="submission" date="2025-09" db="UniProtKB">
        <authorList>
            <consortium name="Ensembl"/>
        </authorList>
    </citation>
    <scope>IDENTIFICATION</scope>
</reference>
<dbReference type="AlphaFoldDB" id="A0A8D2Q895"/>
<dbReference type="Ensembl" id="ENSVKKT00000026740.1">
    <property type="protein sequence ID" value="ENSVKKP00000026103.1"/>
    <property type="gene ID" value="ENSVKKG00000017060.1"/>
</dbReference>
<comment type="subcellular location">
    <subcellularLocation>
        <location evidence="1 9">Chromosome</location>
        <location evidence="1 9">Centromere</location>
        <location evidence="1 9">Kinetochore</location>
    </subcellularLocation>
</comment>
<dbReference type="PANTHER" id="PTHR15995">
    <property type="entry name" value="PROTEIN ZWILCH HOMOLOG"/>
    <property type="match status" value="1"/>
</dbReference>
<accession>A0A8D2Q895</accession>
<comment type="similarity">
    <text evidence="2 9">Belongs to the ZWILCH family.</text>
</comment>
<dbReference type="GO" id="GO:0051301">
    <property type="term" value="P:cell division"/>
    <property type="evidence" value="ECO:0007669"/>
    <property type="project" value="UniProtKB-UniRule"/>
</dbReference>
<evidence type="ECO:0000256" key="2">
    <source>
        <dbReference type="ARBA" id="ARBA00009062"/>
    </source>
</evidence>
<dbReference type="PANTHER" id="PTHR15995:SF1">
    <property type="entry name" value="PROTEIN ZWILCH HOMOLOG"/>
    <property type="match status" value="1"/>
</dbReference>
<dbReference type="Pfam" id="PF09817">
    <property type="entry name" value="Zwilch"/>
    <property type="match status" value="1"/>
</dbReference>
<dbReference type="Gene3D" id="6.20.270.10">
    <property type="match status" value="1"/>
</dbReference>
<dbReference type="GO" id="GO:1990423">
    <property type="term" value="C:RZZ complex"/>
    <property type="evidence" value="ECO:0007669"/>
    <property type="project" value="UniProtKB-UniRule"/>
</dbReference>
<protein>
    <recommendedName>
        <fullName evidence="9">Protein zwilch</fullName>
    </recommendedName>
</protein>
<reference evidence="10" key="1">
    <citation type="submission" date="2025-08" db="UniProtKB">
        <authorList>
            <consortium name="Ensembl"/>
        </authorList>
    </citation>
    <scope>IDENTIFICATION</scope>
</reference>
<evidence type="ECO:0000313" key="10">
    <source>
        <dbReference type="Ensembl" id="ENSVKKP00000026103.1"/>
    </source>
</evidence>
<keyword evidence="7 9" id="KW-0131">Cell cycle</keyword>
<dbReference type="InterPro" id="IPR018630">
    <property type="entry name" value="Zwilch"/>
</dbReference>